<dbReference type="Proteomes" id="UP000324629">
    <property type="component" value="Unassembled WGS sequence"/>
</dbReference>
<organism evidence="1 2">
    <name type="scientific">Paragonimus westermani</name>
    <dbReference type="NCBI Taxonomy" id="34504"/>
    <lineage>
        <taxon>Eukaryota</taxon>
        <taxon>Metazoa</taxon>
        <taxon>Spiralia</taxon>
        <taxon>Lophotrochozoa</taxon>
        <taxon>Platyhelminthes</taxon>
        <taxon>Trematoda</taxon>
        <taxon>Digenea</taxon>
        <taxon>Plagiorchiida</taxon>
        <taxon>Troglotremata</taxon>
        <taxon>Troglotrematidae</taxon>
        <taxon>Paragonimus</taxon>
    </lineage>
</organism>
<accession>A0A5J4NDI3</accession>
<comment type="caution">
    <text evidence="1">The sequence shown here is derived from an EMBL/GenBank/DDBJ whole genome shotgun (WGS) entry which is preliminary data.</text>
</comment>
<evidence type="ECO:0000313" key="1">
    <source>
        <dbReference type="EMBL" id="KAA3673503.1"/>
    </source>
</evidence>
<sequence>MDLMSELVEANDSRSINDFKNSLTFDDRENLYAEHGTQWKETAELCIKAYCERLRRGQESTTFQNYITLNNHSSVCQHPRDTTVGKLWLDKLLTVNQIKKTDFLTTLTVIMNKKVPTEHFRTLGSGYHR</sequence>
<proteinExistence type="predicted"/>
<dbReference type="AlphaFoldDB" id="A0A5J4NDI3"/>
<gene>
    <name evidence="1" type="ORF">DEA37_0009684</name>
</gene>
<evidence type="ECO:0000313" key="2">
    <source>
        <dbReference type="Proteomes" id="UP000324629"/>
    </source>
</evidence>
<dbReference type="EMBL" id="QNGE01003874">
    <property type="protein sequence ID" value="KAA3673503.1"/>
    <property type="molecule type" value="Genomic_DNA"/>
</dbReference>
<protein>
    <submittedName>
        <fullName evidence="1">Uncharacterized protein</fullName>
    </submittedName>
</protein>
<keyword evidence="2" id="KW-1185">Reference proteome</keyword>
<name>A0A5J4NDI3_9TREM</name>
<reference evidence="1 2" key="1">
    <citation type="journal article" date="2019" name="Gigascience">
        <title>Whole-genome sequence of the oriental lung fluke Paragonimus westermani.</title>
        <authorList>
            <person name="Oey H."/>
            <person name="Zakrzewski M."/>
            <person name="Narain K."/>
            <person name="Devi K.R."/>
            <person name="Agatsuma T."/>
            <person name="Nawaratna S."/>
            <person name="Gobert G.N."/>
            <person name="Jones M.K."/>
            <person name="Ragan M.A."/>
            <person name="McManus D.P."/>
            <person name="Krause L."/>
        </authorList>
    </citation>
    <scope>NUCLEOTIDE SEQUENCE [LARGE SCALE GENOMIC DNA]</scope>
    <source>
        <strain evidence="1 2">IND2009</strain>
    </source>
</reference>